<comment type="similarity">
    <text evidence="4">Belongs to the BCKDHA family.</text>
</comment>
<keyword evidence="2 4" id="KW-0560">Oxidoreductase</keyword>
<comment type="caution">
    <text evidence="6">The sequence shown here is derived from an EMBL/GenBank/DDBJ whole genome shotgun (WGS) entry which is preliminary data.</text>
</comment>
<reference evidence="6 7" key="1">
    <citation type="submission" date="2009-04" db="EMBL/GenBank/DDBJ databases">
        <authorList>
            <person name="Qin X."/>
            <person name="Bachman B."/>
            <person name="Battles P."/>
            <person name="Bell A."/>
            <person name="Bess C."/>
            <person name="Bickham C."/>
            <person name="Chaboub L."/>
            <person name="Chen D."/>
            <person name="Coyle M."/>
            <person name="Deiros D.R."/>
            <person name="Dinh H."/>
            <person name="Forbes L."/>
            <person name="Fowler G."/>
            <person name="Francisco L."/>
            <person name="Fu Q."/>
            <person name="Gubbala S."/>
            <person name="Hale W."/>
            <person name="Han Y."/>
            <person name="Hemphill L."/>
            <person name="Highlander S.K."/>
            <person name="Hirani K."/>
            <person name="Hogues M."/>
            <person name="Jackson L."/>
            <person name="Jakkamsetti A."/>
            <person name="Javaid M."/>
            <person name="Jiang H."/>
            <person name="Korchina V."/>
            <person name="Kovar C."/>
            <person name="Lara F."/>
            <person name="Lee S."/>
            <person name="Mata R."/>
            <person name="Mathew T."/>
            <person name="Moen C."/>
            <person name="Morales K."/>
            <person name="Munidasa M."/>
            <person name="Nazareth L."/>
            <person name="Ngo R."/>
            <person name="Nguyen L."/>
            <person name="Okwuonu G."/>
            <person name="Ongeri F."/>
            <person name="Patil S."/>
            <person name="Petrosino J."/>
            <person name="Pham C."/>
            <person name="Pham P."/>
            <person name="Pu L.-L."/>
            <person name="Puazo M."/>
            <person name="Raj R."/>
            <person name="Reid J."/>
            <person name="Rouhana J."/>
            <person name="Saada N."/>
            <person name="Shang Y."/>
            <person name="Simmons D."/>
            <person name="Thornton R."/>
            <person name="Warren J."/>
            <person name="Weissenberger G."/>
            <person name="Zhang J."/>
            <person name="Zhang L."/>
            <person name="Zhou C."/>
            <person name="Zhu D."/>
            <person name="Muzny D."/>
            <person name="Worley K."/>
            <person name="Gibbs R."/>
        </authorList>
    </citation>
    <scope>NUCLEOTIDE SEQUENCE [LARGE SCALE GENOMIC DNA]</scope>
    <source>
        <strain evidence="6 7">ATCC 33313</strain>
    </source>
</reference>
<keyword evidence="3 4" id="KW-0786">Thiamine pyrophosphate</keyword>
<comment type="function">
    <text evidence="4">The branched-chain alpha-keto dehydrogenase complex catalyzes the overall conversion of alpha-keto acids to acyl-CoA and CO(2). It contains multiple copies of three enzymatic components: branched-chain alpha-keto acid decarboxylase (E1), lipoamide acyltransferase (E2) and lipoamide dehydrogenase (E3).</text>
</comment>
<dbReference type="Gene3D" id="3.40.50.970">
    <property type="match status" value="1"/>
</dbReference>
<evidence type="ECO:0000313" key="7">
    <source>
        <dbReference type="Proteomes" id="UP000004528"/>
    </source>
</evidence>
<gene>
    <name evidence="6" type="primary">pdhA</name>
    <name evidence="6" type="ORF">HMPREF0877_1311</name>
</gene>
<feature type="domain" description="Dehydrogenase E1 component" evidence="5">
    <location>
        <begin position="66"/>
        <end position="360"/>
    </location>
</feature>
<dbReference type="HOGENOM" id="CLU_029393_1_0_9"/>
<dbReference type="eggNOG" id="COG1071">
    <property type="taxonomic scope" value="Bacteria"/>
</dbReference>
<dbReference type="AlphaFoldDB" id="C5RBG5"/>
<dbReference type="EMBL" id="ACKU01000019">
    <property type="protein sequence ID" value="EER74522.1"/>
    <property type="molecule type" value="Genomic_DNA"/>
</dbReference>
<dbReference type="Proteomes" id="UP000004528">
    <property type="component" value="Unassembled WGS sequence"/>
</dbReference>
<protein>
    <recommendedName>
        <fullName evidence="4">2-oxoisovalerate dehydrogenase subunit alpha</fullName>
        <ecNumber evidence="4">1.2.4.4</ecNumber>
    </recommendedName>
    <alternativeName>
        <fullName evidence="4">Branched-chain alpha-keto acid dehydrogenase E1 component alpha chain</fullName>
    </alternativeName>
</protein>
<dbReference type="InterPro" id="IPR050771">
    <property type="entry name" value="Alpha-ketoacid_DH_E1_comp"/>
</dbReference>
<dbReference type="SUPFAM" id="SSF52518">
    <property type="entry name" value="Thiamin diphosphate-binding fold (THDP-binding)"/>
    <property type="match status" value="1"/>
</dbReference>
<dbReference type="PANTHER" id="PTHR43380:SF1">
    <property type="entry name" value="2-OXOISOVALERATE DEHYDROGENASE SUBUNIT ALPHA, MITOCHONDRIAL"/>
    <property type="match status" value="1"/>
</dbReference>
<evidence type="ECO:0000256" key="4">
    <source>
        <dbReference type="RuleBase" id="RU365014"/>
    </source>
</evidence>
<evidence type="ECO:0000313" key="6">
    <source>
        <dbReference type="EMBL" id="EER74522.1"/>
    </source>
</evidence>
<dbReference type="InterPro" id="IPR001017">
    <property type="entry name" value="DH_E1"/>
</dbReference>
<dbReference type="Pfam" id="PF00676">
    <property type="entry name" value="E1_dh"/>
    <property type="match status" value="1"/>
</dbReference>
<evidence type="ECO:0000256" key="3">
    <source>
        <dbReference type="ARBA" id="ARBA00023052"/>
    </source>
</evidence>
<evidence type="ECO:0000256" key="2">
    <source>
        <dbReference type="ARBA" id="ARBA00023002"/>
    </source>
</evidence>
<dbReference type="EC" id="1.2.4.4" evidence="4"/>
<sequence>MISRKGLHAMASIADANKKVLDFDGQLQAQDDFFPTLKLLDNDGKLLDKAAYKRSELTDEDLVAIMKKMLFSRQLDIRSTKLAKQGRFGFFAPTAGQEASQMASAYAFGKEDWLFPGYRDIPEIVDKGWPVWKAILWSRGHAKGNEFTTEDGEPVNSWMPQIIIGAQYVEAAGVALGLKKRKQDAVAYAYTGDGGTSQGDFYEGVNFASAYKANAVFFVQNNGYAISTPRALQTAAPHLAAKGWGSGIPSLVVDGMDPLAMYLAAKEARAWAAAGNGPVLIETLTNRLEPHSTAGDDPLRYRTKEDIAEWWKKEPLIRMRKFMSEKGIWDDKKEDDYIAEVDSYIDDQIKIADNIEKQKISDFLKNTLEVPGQAMKEQIEHFESEGK</sequence>
<comment type="cofactor">
    <cofactor evidence="1 4">
        <name>thiamine diphosphate</name>
        <dbReference type="ChEBI" id="CHEBI:58937"/>
    </cofactor>
</comment>
<comment type="catalytic activity">
    <reaction evidence="4">
        <text>N(6)-[(R)-lipoyl]-L-lysyl-[protein] + 3-methyl-2-oxobutanoate + H(+) = N(6)-[(R)-S(8)-2-methylpropanoyldihydrolipoyl]-L-lysyl-[protein] + CO2</text>
        <dbReference type="Rhea" id="RHEA:13457"/>
        <dbReference type="Rhea" id="RHEA-COMP:10474"/>
        <dbReference type="Rhea" id="RHEA-COMP:10497"/>
        <dbReference type="ChEBI" id="CHEBI:11851"/>
        <dbReference type="ChEBI" id="CHEBI:15378"/>
        <dbReference type="ChEBI" id="CHEBI:16526"/>
        <dbReference type="ChEBI" id="CHEBI:83099"/>
        <dbReference type="ChEBI" id="CHEBI:83142"/>
        <dbReference type="EC" id="1.2.4.4"/>
    </reaction>
</comment>
<evidence type="ECO:0000259" key="5">
    <source>
        <dbReference type="Pfam" id="PF00676"/>
    </source>
</evidence>
<organism evidence="6 7">
    <name type="scientific">Weissella paramesenteroides ATCC 33313</name>
    <dbReference type="NCBI Taxonomy" id="585506"/>
    <lineage>
        <taxon>Bacteria</taxon>
        <taxon>Bacillati</taxon>
        <taxon>Bacillota</taxon>
        <taxon>Bacilli</taxon>
        <taxon>Lactobacillales</taxon>
        <taxon>Lactobacillaceae</taxon>
        <taxon>Weissella</taxon>
    </lineage>
</organism>
<proteinExistence type="inferred from homology"/>
<dbReference type="GO" id="GO:0009083">
    <property type="term" value="P:branched-chain amino acid catabolic process"/>
    <property type="evidence" value="ECO:0007669"/>
    <property type="project" value="TreeGrafter"/>
</dbReference>
<evidence type="ECO:0000256" key="1">
    <source>
        <dbReference type="ARBA" id="ARBA00001964"/>
    </source>
</evidence>
<accession>C5RBG5</accession>
<dbReference type="PANTHER" id="PTHR43380">
    <property type="entry name" value="2-OXOISOVALERATE DEHYDROGENASE SUBUNIT ALPHA, MITOCHONDRIAL"/>
    <property type="match status" value="1"/>
</dbReference>
<dbReference type="GO" id="GO:0003863">
    <property type="term" value="F:branched-chain 2-oxo acid dehydrogenase activity"/>
    <property type="evidence" value="ECO:0007669"/>
    <property type="project" value="UniProtKB-EC"/>
</dbReference>
<dbReference type="STRING" id="585506.HMPREF0877_1311"/>
<keyword evidence="7" id="KW-1185">Reference proteome</keyword>
<name>C5RBG5_WEIPA</name>
<dbReference type="CDD" id="cd02000">
    <property type="entry name" value="TPP_E1_PDC_ADC_BCADC"/>
    <property type="match status" value="1"/>
</dbReference>
<dbReference type="InterPro" id="IPR029061">
    <property type="entry name" value="THDP-binding"/>
</dbReference>